<dbReference type="PROSITE" id="PS50885">
    <property type="entry name" value="HAMP"/>
    <property type="match status" value="1"/>
</dbReference>
<dbReference type="SUPFAM" id="SSF158472">
    <property type="entry name" value="HAMP domain-like"/>
    <property type="match status" value="1"/>
</dbReference>
<protein>
    <submittedName>
        <fullName evidence="1">Uncharacterized protein</fullName>
    </submittedName>
</protein>
<dbReference type="PANTHER" id="PTHR46663:SF4">
    <property type="entry name" value="DIGUANYLATE CYCLASE DGCT-RELATED"/>
    <property type="match status" value="1"/>
</dbReference>
<dbReference type="GO" id="GO:0007165">
    <property type="term" value="P:signal transduction"/>
    <property type="evidence" value="ECO:0007669"/>
    <property type="project" value="InterPro"/>
</dbReference>
<dbReference type="InterPro" id="IPR052163">
    <property type="entry name" value="DGC-Regulatory_Protein"/>
</dbReference>
<dbReference type="Proteomes" id="UP000193427">
    <property type="component" value="Chromosome"/>
</dbReference>
<dbReference type="InterPro" id="IPR003660">
    <property type="entry name" value="HAMP_dom"/>
</dbReference>
<dbReference type="InterPro" id="IPR035965">
    <property type="entry name" value="PAS-like_dom_sf"/>
</dbReference>
<dbReference type="KEGG" id="rgu:A4W93_21135"/>
<dbReference type="PROSITE" id="PS50887">
    <property type="entry name" value="GGDEF"/>
    <property type="match status" value="1"/>
</dbReference>
<dbReference type="InterPro" id="IPR029787">
    <property type="entry name" value="Nucleotide_cyclase"/>
</dbReference>
<dbReference type="STRING" id="946333.A4W93_21135"/>
<dbReference type="Pfam" id="PF00990">
    <property type="entry name" value="GGDEF"/>
    <property type="match status" value="1"/>
</dbReference>
<dbReference type="Gene3D" id="6.10.340.10">
    <property type="match status" value="1"/>
</dbReference>
<dbReference type="CDD" id="cd06225">
    <property type="entry name" value="HAMP"/>
    <property type="match status" value="1"/>
</dbReference>
<dbReference type="GO" id="GO:0003824">
    <property type="term" value="F:catalytic activity"/>
    <property type="evidence" value="ECO:0007669"/>
    <property type="project" value="UniProtKB-ARBA"/>
</dbReference>
<dbReference type="NCBIfam" id="TIGR00254">
    <property type="entry name" value="GGDEF"/>
    <property type="match status" value="1"/>
</dbReference>
<dbReference type="SUPFAM" id="SSF55073">
    <property type="entry name" value="Nucleotide cyclase"/>
    <property type="match status" value="1"/>
</dbReference>
<dbReference type="Gene3D" id="3.30.70.270">
    <property type="match status" value="1"/>
</dbReference>
<dbReference type="InterPro" id="IPR000160">
    <property type="entry name" value="GGDEF_dom"/>
</dbReference>
<dbReference type="CDD" id="cd01949">
    <property type="entry name" value="GGDEF"/>
    <property type="match status" value="1"/>
</dbReference>
<dbReference type="InterPro" id="IPR043128">
    <property type="entry name" value="Rev_trsase/Diguanyl_cyclase"/>
</dbReference>
<dbReference type="RefSeq" id="WP_085752498.1">
    <property type="nucleotide sequence ID" value="NZ_BSPR01000006.1"/>
</dbReference>
<organism evidence="1 2">
    <name type="scientific">Piscinibacter gummiphilus</name>
    <dbReference type="NCBI Taxonomy" id="946333"/>
    <lineage>
        <taxon>Bacteria</taxon>
        <taxon>Pseudomonadati</taxon>
        <taxon>Pseudomonadota</taxon>
        <taxon>Betaproteobacteria</taxon>
        <taxon>Burkholderiales</taxon>
        <taxon>Sphaerotilaceae</taxon>
        <taxon>Piscinibacter</taxon>
    </lineage>
</organism>
<dbReference type="Gene3D" id="3.30.450.20">
    <property type="entry name" value="PAS domain"/>
    <property type="match status" value="1"/>
</dbReference>
<dbReference type="Pfam" id="PF08448">
    <property type="entry name" value="PAS_4"/>
    <property type="match status" value="1"/>
</dbReference>
<sequence length="534" mass="59591">MRVQTQLRVTAGLALVVVLAVAIASWLAVSADHRAEAEQDRARNAARHAAALLLLTQEYPRYFEPRVAQQWRERQVALLQELSGRRHDLESMRQSAARLPLLFDRLSELPDEPENAFTARRSDFIVDQLINETQSLADSIYRWSRDAAAEGQAATERFRWIGGVSLLAVLGLLVGQTFVIVRRLLGPLDRIERAARRVERGDFDAKVGLDSEDELGRVSRQFDAMTATLHDRRAQLLAEMARREAIERRLTDITNTIPALVGYFDAAERLEFANGPAIKLFGLDGGRLGDYTMRTALGDPLYALHAPHLPRLVEGQKIVVEDRIEIKGHLMHFQAHLVPDIAEDGALKGFYAMTFDVTALKLAEERMSQLARVDTLTELPNRRQFEERLAEAMARSRRTRRPIALMYLDIDHFKGINDSLGHQGGDLVLQEFARRLRASVRTTDTVARLAGDEFVIVLEGLNVGQEAEGVAQKIIDAMTPPVRVQGRMLDVTTSIGIVVSGADEPDGATLTARADDALYRAKRAGRNRFAVSTI</sequence>
<dbReference type="SUPFAM" id="SSF55785">
    <property type="entry name" value="PYP-like sensor domain (PAS domain)"/>
    <property type="match status" value="1"/>
</dbReference>
<evidence type="ECO:0000313" key="1">
    <source>
        <dbReference type="EMBL" id="ARN22200.1"/>
    </source>
</evidence>
<dbReference type="InterPro" id="IPR013656">
    <property type="entry name" value="PAS_4"/>
</dbReference>
<dbReference type="OrthoDB" id="9812260at2"/>
<dbReference type="PANTHER" id="PTHR46663">
    <property type="entry name" value="DIGUANYLATE CYCLASE DGCT-RELATED"/>
    <property type="match status" value="1"/>
</dbReference>
<dbReference type="FunFam" id="3.30.70.270:FF:000001">
    <property type="entry name" value="Diguanylate cyclase domain protein"/>
    <property type="match status" value="1"/>
</dbReference>
<reference evidence="1 2" key="1">
    <citation type="submission" date="2016-04" db="EMBL/GenBank/DDBJ databases">
        <title>Complete genome sequence of natural rubber-degrading, novel Gram-negative bacterium, Rhizobacter gummiphilus strain NS21.</title>
        <authorList>
            <person name="Tabata M."/>
            <person name="Kasai D."/>
            <person name="Fukuda M."/>
        </authorList>
    </citation>
    <scope>NUCLEOTIDE SEQUENCE [LARGE SCALE GENOMIC DNA]</scope>
    <source>
        <strain evidence="1 2">NS21</strain>
    </source>
</reference>
<accession>A0A1W6LD65</accession>
<proteinExistence type="predicted"/>
<dbReference type="AlphaFoldDB" id="A0A1W6LD65"/>
<dbReference type="SMART" id="SM00304">
    <property type="entry name" value="HAMP"/>
    <property type="match status" value="1"/>
</dbReference>
<name>A0A1W6LD65_9BURK</name>
<dbReference type="Pfam" id="PF00672">
    <property type="entry name" value="HAMP"/>
    <property type="match status" value="1"/>
</dbReference>
<dbReference type="GO" id="GO:0016020">
    <property type="term" value="C:membrane"/>
    <property type="evidence" value="ECO:0007669"/>
    <property type="project" value="InterPro"/>
</dbReference>
<dbReference type="EMBL" id="CP015118">
    <property type="protein sequence ID" value="ARN22200.1"/>
    <property type="molecule type" value="Genomic_DNA"/>
</dbReference>
<keyword evidence="2" id="KW-1185">Reference proteome</keyword>
<dbReference type="SMART" id="SM00267">
    <property type="entry name" value="GGDEF"/>
    <property type="match status" value="1"/>
</dbReference>
<gene>
    <name evidence="1" type="ORF">A4W93_21135</name>
</gene>
<evidence type="ECO:0000313" key="2">
    <source>
        <dbReference type="Proteomes" id="UP000193427"/>
    </source>
</evidence>